<protein>
    <submittedName>
        <fullName evidence="2">Uncharacterized protein</fullName>
    </submittedName>
</protein>
<evidence type="ECO:0000313" key="3">
    <source>
        <dbReference type="Proteomes" id="UP000433181"/>
    </source>
</evidence>
<proteinExistence type="predicted"/>
<feature type="compositionally biased region" description="Low complexity" evidence="1">
    <location>
        <begin position="67"/>
        <end position="76"/>
    </location>
</feature>
<dbReference type="RefSeq" id="WP_154407079.1">
    <property type="nucleotide sequence ID" value="NZ_VUNR01000013.1"/>
</dbReference>
<comment type="caution">
    <text evidence="2">The sequence shown here is derived from an EMBL/GenBank/DDBJ whole genome shotgun (WGS) entry which is preliminary data.</text>
</comment>
<dbReference type="EMBL" id="VUNR01000013">
    <property type="protein sequence ID" value="MSU08913.1"/>
    <property type="molecule type" value="Genomic_DNA"/>
</dbReference>
<feature type="compositionally biased region" description="Polar residues" evidence="1">
    <location>
        <begin position="77"/>
        <end position="86"/>
    </location>
</feature>
<dbReference type="GeneID" id="96778846"/>
<accession>A0A6I2UBL2</accession>
<evidence type="ECO:0000313" key="2">
    <source>
        <dbReference type="EMBL" id="MSU08913.1"/>
    </source>
</evidence>
<organism evidence="2 3">
    <name type="scientific">Anaerovibrio slackiae</name>
    <dbReference type="NCBI Taxonomy" id="2652309"/>
    <lineage>
        <taxon>Bacteria</taxon>
        <taxon>Bacillati</taxon>
        <taxon>Bacillota</taxon>
        <taxon>Negativicutes</taxon>
        <taxon>Selenomonadales</taxon>
        <taxon>Selenomonadaceae</taxon>
        <taxon>Anaerovibrio</taxon>
    </lineage>
</organism>
<dbReference type="AlphaFoldDB" id="A0A6I2UBL2"/>
<keyword evidence="3" id="KW-1185">Reference proteome</keyword>
<name>A0A6I2UBL2_9FIRM</name>
<gene>
    <name evidence="2" type="ORF">FYJ84_07945</name>
</gene>
<sequence>MDDEITTLIDMMRKQQEANSFGSMGSRQQLQSGLLGNAYPNGGANAQAMKQLSGNASQLAGSMVNQGQHQTQQAMQAKNNLQGQMDSLSAQTQQQAASALQQQQAQQAREQQGLANMIKIGMMIYGGGAGGGAEAAAGEGAAASLGAEKLAGMEWDNLLKNNSLKWF</sequence>
<dbReference type="Proteomes" id="UP000433181">
    <property type="component" value="Unassembled WGS sequence"/>
</dbReference>
<evidence type="ECO:0000256" key="1">
    <source>
        <dbReference type="SAM" id="MobiDB-lite"/>
    </source>
</evidence>
<reference evidence="2 3" key="1">
    <citation type="submission" date="2019-08" db="EMBL/GenBank/DDBJ databases">
        <title>In-depth cultivation of the pig gut microbiome towards novel bacterial diversity and tailored functional studies.</title>
        <authorList>
            <person name="Wylensek D."/>
            <person name="Hitch T.C.A."/>
            <person name="Clavel T."/>
        </authorList>
    </citation>
    <scope>NUCLEOTIDE SEQUENCE [LARGE SCALE GENOMIC DNA]</scope>
    <source>
        <strain evidence="2 3">WCA-693-APC-5D-A</strain>
    </source>
</reference>
<feature type="region of interest" description="Disordered" evidence="1">
    <location>
        <begin position="67"/>
        <end position="90"/>
    </location>
</feature>